<proteinExistence type="predicted"/>
<comment type="caution">
    <text evidence="1">The sequence shown here is derived from an EMBL/GenBank/DDBJ whole genome shotgun (WGS) entry which is preliminary data.</text>
</comment>
<evidence type="ECO:0000313" key="1">
    <source>
        <dbReference type="EMBL" id="KAF7348848.1"/>
    </source>
</evidence>
<dbReference type="AlphaFoldDB" id="A0A8H6XWH4"/>
<reference evidence="1" key="1">
    <citation type="submission" date="2020-05" db="EMBL/GenBank/DDBJ databases">
        <title>Mycena genomes resolve the evolution of fungal bioluminescence.</title>
        <authorList>
            <person name="Tsai I.J."/>
        </authorList>
    </citation>
    <scope>NUCLEOTIDE SEQUENCE</scope>
    <source>
        <strain evidence="1">CCC161011</strain>
    </source>
</reference>
<protein>
    <submittedName>
        <fullName evidence="1">Uncharacterized protein</fullName>
    </submittedName>
</protein>
<accession>A0A8H6XWH4</accession>
<evidence type="ECO:0000313" key="2">
    <source>
        <dbReference type="Proteomes" id="UP000620124"/>
    </source>
</evidence>
<name>A0A8H6XWH4_9AGAR</name>
<keyword evidence="2" id="KW-1185">Reference proteome</keyword>
<dbReference type="EMBL" id="JACAZI010000011">
    <property type="protein sequence ID" value="KAF7348848.1"/>
    <property type="molecule type" value="Genomic_DNA"/>
</dbReference>
<sequence length="351" mass="38829">MFPSSVPVPAQRLTEAKRLGAICGLLMVFGQSPAPISPAIFQYIVHGGNLHSLPPSFISEWFSELRLQLLEFHAMGPDDDLTPFQSHLITYLNVEASAFQPRDLATHLSLGVVLLFRPTLADTTFDHPELKSFAEGFLLPCRNGFNLGEAIRNFEGGSDAFFSLIATSYISSADSVLPNIQPIAPPLLNTWIAALREHTGDITLTFNMLVERFLRGTGTPCPVQFQAARGAFHPIVDLSRIDTPGFRSQALVWAATGSPFINPTQGRIFFGPVATDDSQYDAIPANRERLAANGTFLFRTCVRTVMYPVDYVLHLAQGRYSPESEPADFQEAFDFWMLRQCLLGIGRHNLI</sequence>
<organism evidence="1 2">
    <name type="scientific">Mycena venus</name>
    <dbReference type="NCBI Taxonomy" id="2733690"/>
    <lineage>
        <taxon>Eukaryota</taxon>
        <taxon>Fungi</taxon>
        <taxon>Dikarya</taxon>
        <taxon>Basidiomycota</taxon>
        <taxon>Agaricomycotina</taxon>
        <taxon>Agaricomycetes</taxon>
        <taxon>Agaricomycetidae</taxon>
        <taxon>Agaricales</taxon>
        <taxon>Marasmiineae</taxon>
        <taxon>Mycenaceae</taxon>
        <taxon>Mycena</taxon>
    </lineage>
</organism>
<dbReference type="OrthoDB" id="3214991at2759"/>
<gene>
    <name evidence="1" type="ORF">MVEN_01404800</name>
</gene>
<dbReference type="Proteomes" id="UP000620124">
    <property type="component" value="Unassembled WGS sequence"/>
</dbReference>